<feature type="transmembrane region" description="Helical" evidence="5">
    <location>
        <begin position="270"/>
        <end position="290"/>
    </location>
</feature>
<evidence type="ECO:0000313" key="7">
    <source>
        <dbReference type="Proteomes" id="UP000517547"/>
    </source>
</evidence>
<feature type="transmembrane region" description="Helical" evidence="5">
    <location>
        <begin position="247"/>
        <end position="264"/>
    </location>
</feature>
<gene>
    <name evidence="6" type="ORF">HX845_13895</name>
</gene>
<dbReference type="Proteomes" id="UP000517547">
    <property type="component" value="Unassembled WGS sequence"/>
</dbReference>
<feature type="transmembrane region" description="Helical" evidence="5">
    <location>
        <begin position="63"/>
        <end position="81"/>
    </location>
</feature>
<evidence type="ECO:0000256" key="1">
    <source>
        <dbReference type="ARBA" id="ARBA00004141"/>
    </source>
</evidence>
<sequence length="359" mass="38393">MDSPMLFQFLGESIDAGLSSFVDATAGSVINSFTTLAVAFATLYYVLVGFMMITGRVEQTGSTFLISCGKFLLIAGFALNVDSYMTWIAQTLQGLETGVSSAWAGSNADYQPKSIYELIDGALGKGWGISGDLWERAGNRSWQETNMAFGDYFNAVIIALATGIIAIPAGGMIVVAKAALVIMLGIGPMFVMCLMFPATQRYFDSWLGQVMTYIFRIALMATVLSLAVVIFNNLVSAVDLESDQNTLFTSFLLIGATVVLARLLDEMNTVSGQLAGGMSLATLTFGRMVAGATSPLRVAGNAINRQSTRRDMQSGMMVTGGRLNHLAAGNTMWNPAYRQHVMQNMGKNWGPAAGGKTSQ</sequence>
<dbReference type="Pfam" id="PF04610">
    <property type="entry name" value="TrbL"/>
    <property type="match status" value="1"/>
</dbReference>
<accession>A0A7Y7XZ52</accession>
<feature type="transmembrane region" description="Helical" evidence="5">
    <location>
        <begin position="210"/>
        <end position="235"/>
    </location>
</feature>
<proteinExistence type="predicted"/>
<dbReference type="GO" id="GO:0016020">
    <property type="term" value="C:membrane"/>
    <property type="evidence" value="ECO:0007669"/>
    <property type="project" value="UniProtKB-SubCell"/>
</dbReference>
<dbReference type="InterPro" id="IPR007688">
    <property type="entry name" value="Conjugal_tfr_TrbL/VirB6"/>
</dbReference>
<keyword evidence="3 5" id="KW-1133">Transmembrane helix</keyword>
<feature type="transmembrane region" description="Helical" evidence="5">
    <location>
        <begin position="29"/>
        <end position="51"/>
    </location>
</feature>
<protein>
    <submittedName>
        <fullName evidence="6">Type IV secretion system protein</fullName>
    </submittedName>
</protein>
<dbReference type="EMBL" id="JACAQE010000004">
    <property type="protein sequence ID" value="NWC14750.1"/>
    <property type="molecule type" value="Genomic_DNA"/>
</dbReference>
<comment type="subcellular location">
    <subcellularLocation>
        <location evidence="1">Membrane</location>
        <topology evidence="1">Multi-pass membrane protein</topology>
    </subcellularLocation>
</comment>
<name>A0A7Y7XZ52_9PSED</name>
<evidence type="ECO:0000313" key="6">
    <source>
        <dbReference type="EMBL" id="NWC14750.1"/>
    </source>
</evidence>
<evidence type="ECO:0000256" key="5">
    <source>
        <dbReference type="SAM" id="Phobius"/>
    </source>
</evidence>
<organism evidence="6 7">
    <name type="scientific">Pseudomonas gingeri</name>
    <dbReference type="NCBI Taxonomy" id="117681"/>
    <lineage>
        <taxon>Bacteria</taxon>
        <taxon>Pseudomonadati</taxon>
        <taxon>Pseudomonadota</taxon>
        <taxon>Gammaproteobacteria</taxon>
        <taxon>Pseudomonadales</taxon>
        <taxon>Pseudomonadaceae</taxon>
        <taxon>Pseudomonas</taxon>
    </lineage>
</organism>
<comment type="caution">
    <text evidence="6">The sequence shown here is derived from an EMBL/GenBank/DDBJ whole genome shotgun (WGS) entry which is preliminary data.</text>
</comment>
<reference evidence="6 7" key="1">
    <citation type="submission" date="2020-04" db="EMBL/GenBank/DDBJ databases">
        <title>Molecular characterization of pseudomonads from Agaricus bisporus reveal novel blotch 2 pathogens in Western Europe.</title>
        <authorList>
            <person name="Taparia T."/>
            <person name="Krijger M."/>
            <person name="Haynes E."/>
            <person name="Elpinstone J.G."/>
            <person name="Noble R."/>
            <person name="Van Der Wolf J."/>
        </authorList>
    </citation>
    <scope>NUCLEOTIDE SEQUENCE [LARGE SCALE GENOMIC DNA]</scope>
    <source>
        <strain evidence="6 7">IPO3738</strain>
    </source>
</reference>
<dbReference type="GO" id="GO:0030255">
    <property type="term" value="P:protein secretion by the type IV secretion system"/>
    <property type="evidence" value="ECO:0007669"/>
    <property type="project" value="InterPro"/>
</dbReference>
<dbReference type="AlphaFoldDB" id="A0A7Y7XZ52"/>
<evidence type="ECO:0000256" key="2">
    <source>
        <dbReference type="ARBA" id="ARBA00022692"/>
    </source>
</evidence>
<keyword evidence="4 5" id="KW-0472">Membrane</keyword>
<evidence type="ECO:0000256" key="4">
    <source>
        <dbReference type="ARBA" id="ARBA00023136"/>
    </source>
</evidence>
<feature type="transmembrane region" description="Helical" evidence="5">
    <location>
        <begin position="178"/>
        <end position="198"/>
    </location>
</feature>
<keyword evidence="2 5" id="KW-0812">Transmembrane</keyword>
<feature type="transmembrane region" description="Helical" evidence="5">
    <location>
        <begin position="152"/>
        <end position="171"/>
    </location>
</feature>
<evidence type="ECO:0000256" key="3">
    <source>
        <dbReference type="ARBA" id="ARBA00022989"/>
    </source>
</evidence>